<organism evidence="1 2">
    <name type="scientific">Clostridium carnis</name>
    <dbReference type="NCBI Taxonomy" id="1530"/>
    <lineage>
        <taxon>Bacteria</taxon>
        <taxon>Bacillati</taxon>
        <taxon>Bacillota</taxon>
        <taxon>Clostridia</taxon>
        <taxon>Eubacteriales</taxon>
        <taxon>Clostridiaceae</taxon>
        <taxon>Clostridium</taxon>
    </lineage>
</organism>
<sequence>MCEIKCPRFIHNSQKIRTIIMDKSDRKQQLINFCCGDYKKCNLCKEG</sequence>
<accession>A0ABY6T0P1</accession>
<keyword evidence="2" id="KW-1185">Reference proteome</keyword>
<gene>
    <name evidence="1" type="ORF">NCTC10913_04823</name>
</gene>
<reference evidence="1 2" key="1">
    <citation type="submission" date="2018-11" db="EMBL/GenBank/DDBJ databases">
        <authorList>
            <consortium name="Pathogen Informatics"/>
        </authorList>
    </citation>
    <scope>NUCLEOTIDE SEQUENCE [LARGE SCALE GENOMIC DNA]</scope>
    <source>
        <strain evidence="1 2">NCTC10913</strain>
    </source>
</reference>
<name>A0ABY6T0P1_9CLOT</name>
<dbReference type="EMBL" id="UYIN01000023">
    <property type="protein sequence ID" value="VDG74552.1"/>
    <property type="molecule type" value="Genomic_DNA"/>
</dbReference>
<evidence type="ECO:0000313" key="1">
    <source>
        <dbReference type="EMBL" id="VDG74552.1"/>
    </source>
</evidence>
<dbReference type="Proteomes" id="UP000277570">
    <property type="component" value="Unassembled WGS sequence"/>
</dbReference>
<comment type="caution">
    <text evidence="1">The sequence shown here is derived from an EMBL/GenBank/DDBJ whole genome shotgun (WGS) entry which is preliminary data.</text>
</comment>
<proteinExistence type="predicted"/>
<protein>
    <submittedName>
        <fullName evidence="1">Uncharacterized protein</fullName>
    </submittedName>
</protein>
<evidence type="ECO:0000313" key="2">
    <source>
        <dbReference type="Proteomes" id="UP000277570"/>
    </source>
</evidence>